<evidence type="ECO:0000313" key="4">
    <source>
        <dbReference type="Proteomes" id="UP000615760"/>
    </source>
</evidence>
<feature type="transmembrane region" description="Helical" evidence="2">
    <location>
        <begin position="138"/>
        <end position="163"/>
    </location>
</feature>
<gene>
    <name evidence="3" type="ORF">GCM10007424_23760</name>
</gene>
<keyword evidence="1" id="KW-0175">Coiled coil</keyword>
<dbReference type="EMBL" id="BMJE01000006">
    <property type="protein sequence ID" value="GGB82983.1"/>
    <property type="molecule type" value="Genomic_DNA"/>
</dbReference>
<evidence type="ECO:0008006" key="5">
    <source>
        <dbReference type="Google" id="ProtNLM"/>
    </source>
</evidence>
<keyword evidence="2" id="KW-0812">Transmembrane</keyword>
<evidence type="ECO:0000256" key="2">
    <source>
        <dbReference type="SAM" id="Phobius"/>
    </source>
</evidence>
<dbReference type="RefSeq" id="WP_188621524.1">
    <property type="nucleotide sequence ID" value="NZ_BMJE01000006.1"/>
</dbReference>
<dbReference type="PROSITE" id="PS51257">
    <property type="entry name" value="PROKAR_LIPOPROTEIN"/>
    <property type="match status" value="1"/>
</dbReference>
<dbReference type="Proteomes" id="UP000615760">
    <property type="component" value="Unassembled WGS sequence"/>
</dbReference>
<name>A0ABQ1K3P3_9FLAO</name>
<feature type="coiled-coil region" evidence="1">
    <location>
        <begin position="99"/>
        <end position="126"/>
    </location>
</feature>
<keyword evidence="2" id="KW-0472">Membrane</keyword>
<reference evidence="4" key="1">
    <citation type="journal article" date="2019" name="Int. J. Syst. Evol. Microbiol.">
        <title>The Global Catalogue of Microorganisms (GCM) 10K type strain sequencing project: providing services to taxonomists for standard genome sequencing and annotation.</title>
        <authorList>
            <consortium name="The Broad Institute Genomics Platform"/>
            <consortium name="The Broad Institute Genome Sequencing Center for Infectious Disease"/>
            <person name="Wu L."/>
            <person name="Ma J."/>
        </authorList>
    </citation>
    <scope>NUCLEOTIDE SEQUENCE [LARGE SCALE GENOMIC DNA]</scope>
    <source>
        <strain evidence="4">CGMCC 1.15461</strain>
    </source>
</reference>
<protein>
    <recommendedName>
        <fullName evidence="5">BIG2 domain-containing protein</fullName>
    </recommendedName>
</protein>
<accession>A0ABQ1K3P3</accession>
<sequence>MKLERNCWALWFSVLLILFFATSCRTIKNTKQVHETIQDSTWVKKTIKPVDTTITVPAQYARIAVNWDALTETPVINKQGKLTAKVSRQGDTIIAECNQEQLELTIQLQNELLEVYRQKIKNTTKQEVKTITTTKTPWYWWPFIIQGIIAFIGLLIGGITPFIRKKRKQDER</sequence>
<proteinExistence type="predicted"/>
<organism evidence="3 4">
    <name type="scientific">Flavobacterium suaedae</name>
    <dbReference type="NCBI Taxonomy" id="1767027"/>
    <lineage>
        <taxon>Bacteria</taxon>
        <taxon>Pseudomonadati</taxon>
        <taxon>Bacteroidota</taxon>
        <taxon>Flavobacteriia</taxon>
        <taxon>Flavobacteriales</taxon>
        <taxon>Flavobacteriaceae</taxon>
        <taxon>Flavobacterium</taxon>
    </lineage>
</organism>
<evidence type="ECO:0000256" key="1">
    <source>
        <dbReference type="SAM" id="Coils"/>
    </source>
</evidence>
<keyword evidence="2" id="KW-1133">Transmembrane helix</keyword>
<evidence type="ECO:0000313" key="3">
    <source>
        <dbReference type="EMBL" id="GGB82983.1"/>
    </source>
</evidence>
<keyword evidence="4" id="KW-1185">Reference proteome</keyword>
<comment type="caution">
    <text evidence="3">The sequence shown here is derived from an EMBL/GenBank/DDBJ whole genome shotgun (WGS) entry which is preliminary data.</text>
</comment>